<dbReference type="InterPro" id="IPR009057">
    <property type="entry name" value="Homeodomain-like_sf"/>
</dbReference>
<evidence type="ECO:0000259" key="1">
    <source>
        <dbReference type="Pfam" id="PF13518"/>
    </source>
</evidence>
<feature type="domain" description="Insertion element IS150 protein InsJ-like helix-turn-helix" evidence="1">
    <location>
        <begin position="30"/>
        <end position="77"/>
    </location>
</feature>
<protein>
    <recommendedName>
        <fullName evidence="5">Winged helix-turn helix domain-containing protein</fullName>
    </recommendedName>
</protein>
<dbReference type="AlphaFoldDB" id="A0ABD6RXD9"/>
<organism evidence="3 4">
    <name type="scientific">Bacillus thuringiensis</name>
    <dbReference type="NCBI Taxonomy" id="1428"/>
    <lineage>
        <taxon>Bacteria</taxon>
        <taxon>Bacillati</taxon>
        <taxon>Bacillota</taxon>
        <taxon>Bacilli</taxon>
        <taxon>Bacillales</taxon>
        <taxon>Bacillaceae</taxon>
        <taxon>Bacillus</taxon>
        <taxon>Bacillus cereus group</taxon>
    </lineage>
</organism>
<comment type="caution">
    <text evidence="3">The sequence shown here is derived from an EMBL/GenBank/DDBJ whole genome shotgun (WGS) entry which is preliminary data.</text>
</comment>
<dbReference type="Pfam" id="PF13518">
    <property type="entry name" value="HTH_28"/>
    <property type="match status" value="1"/>
</dbReference>
<dbReference type="EMBL" id="NTYF01000128">
    <property type="protein sequence ID" value="PER45749.1"/>
    <property type="molecule type" value="Genomic_DNA"/>
</dbReference>
<gene>
    <name evidence="3" type="ORF">CN495_26925</name>
</gene>
<dbReference type="InterPro" id="IPR055247">
    <property type="entry name" value="InsJ-like_HTH"/>
</dbReference>
<sequence>MPYKIQKSQPFTISDLRKLEKKEKQTSRQRRITAVRMVMEGYTMVDVAAILGMHRQSVASYVKKFKEHALEGLLTRKQIPGKKPYLTKLQQGELKQLILNTTPAELHFGQEAFWNTRNIQYVIKEKFAICMSSEGIRKMLHRMNFSYTNATYVLKKANKEKQIKFQKQLDMIKKTGSVAKFENSIHE</sequence>
<evidence type="ECO:0000313" key="4">
    <source>
        <dbReference type="Proteomes" id="UP000219897"/>
    </source>
</evidence>
<feature type="domain" description="Winged helix-turn helix" evidence="2">
    <location>
        <begin position="112"/>
        <end position="168"/>
    </location>
</feature>
<reference evidence="3 4" key="1">
    <citation type="submission" date="2017-09" db="EMBL/GenBank/DDBJ databases">
        <title>Large-scale bioinformatics analysis of Bacillus genomes uncovers conserved roles of natural products in bacterial physiology.</title>
        <authorList>
            <consortium name="Agbiome Team Llc"/>
            <person name="Bleich R.M."/>
            <person name="Kirk G.J."/>
            <person name="Santa Maria K.C."/>
            <person name="Allen S.E."/>
            <person name="Farag S."/>
            <person name="Shank E.A."/>
            <person name="Bowers A."/>
        </authorList>
    </citation>
    <scope>NUCLEOTIDE SEQUENCE [LARGE SCALE GENOMIC DNA]</scope>
    <source>
        <strain evidence="3 4">AFS005140</strain>
    </source>
</reference>
<evidence type="ECO:0008006" key="5">
    <source>
        <dbReference type="Google" id="ProtNLM"/>
    </source>
</evidence>
<proteinExistence type="predicted"/>
<evidence type="ECO:0000259" key="2">
    <source>
        <dbReference type="Pfam" id="PF13592"/>
    </source>
</evidence>
<accession>A0ABD6RXD9</accession>
<dbReference type="Pfam" id="PF13592">
    <property type="entry name" value="HTH_33"/>
    <property type="match status" value="1"/>
</dbReference>
<dbReference type="InterPro" id="IPR025959">
    <property type="entry name" value="Winged_HTH_dom"/>
</dbReference>
<dbReference type="SUPFAM" id="SSF46689">
    <property type="entry name" value="Homeodomain-like"/>
    <property type="match status" value="1"/>
</dbReference>
<dbReference type="Proteomes" id="UP000219897">
    <property type="component" value="Unassembled WGS sequence"/>
</dbReference>
<evidence type="ECO:0000313" key="3">
    <source>
        <dbReference type="EMBL" id="PER45749.1"/>
    </source>
</evidence>
<name>A0ABD6RXD9_BACTU</name>
<dbReference type="RefSeq" id="WP_098224084.1">
    <property type="nucleotide sequence ID" value="NZ_NTVJ01000384.1"/>
</dbReference>